<dbReference type="GO" id="GO:0005524">
    <property type="term" value="F:ATP binding"/>
    <property type="evidence" value="ECO:0007669"/>
    <property type="project" value="UniProtKB-KW"/>
</dbReference>
<dbReference type="PANTHER" id="PTHR42788:SF13">
    <property type="entry name" value="ALIPHATIC SULFONATES IMPORT ATP-BINDING PROTEIN SSUB"/>
    <property type="match status" value="1"/>
</dbReference>
<dbReference type="PANTHER" id="PTHR42788">
    <property type="entry name" value="TAURINE IMPORT ATP-BINDING PROTEIN-RELATED"/>
    <property type="match status" value="1"/>
</dbReference>
<dbReference type="Gene3D" id="3.40.50.300">
    <property type="entry name" value="P-loop containing nucleotide triphosphate hydrolases"/>
    <property type="match status" value="1"/>
</dbReference>
<protein>
    <submittedName>
        <fullName evidence="5">ABC transporter ATP-binding protein</fullName>
    </submittedName>
</protein>
<dbReference type="InterPro" id="IPR003593">
    <property type="entry name" value="AAA+_ATPase"/>
</dbReference>
<comment type="caution">
    <text evidence="5">The sequence shown here is derived from an EMBL/GenBank/DDBJ whole genome shotgun (WGS) entry which is preliminary data.</text>
</comment>
<dbReference type="PROSITE" id="PS50893">
    <property type="entry name" value="ABC_TRANSPORTER_2"/>
    <property type="match status" value="1"/>
</dbReference>
<dbReference type="SUPFAM" id="SSF52540">
    <property type="entry name" value="P-loop containing nucleoside triphosphate hydrolases"/>
    <property type="match status" value="1"/>
</dbReference>
<dbReference type="EMBL" id="JACSNR010000001">
    <property type="protein sequence ID" value="MBM6922343.1"/>
    <property type="molecule type" value="Genomic_DNA"/>
</dbReference>
<dbReference type="CDD" id="cd03293">
    <property type="entry name" value="ABC_NrtD_SsuB_transporters"/>
    <property type="match status" value="1"/>
</dbReference>
<evidence type="ECO:0000313" key="6">
    <source>
        <dbReference type="Proteomes" id="UP000724149"/>
    </source>
</evidence>
<keyword evidence="2" id="KW-0547">Nucleotide-binding</keyword>
<sequence length="252" mass="28593">MRELLTMQNVTARYQSPDGELTAAENISLTVSQGEFVSIVGPSGCGKSTLLTIMAGLKRPSEGKVLLDGEPITGPGGKIGYMLQKDNLLEWRTIYKNILLGLEIRNRLTPENIEYARGLLRTYGLWDFRDRYPSQLSGGMRQRVALIRTLAVKPEIFLLDEAFSALDYQTRLTVTDDIYSILRREGQTMVMVTHDIPESVSMSDRVVVLSGRPARIKQIHTIELGDLTPLERRDDIRFNEYSNEIWKELRES</sequence>
<evidence type="ECO:0000256" key="1">
    <source>
        <dbReference type="ARBA" id="ARBA00022448"/>
    </source>
</evidence>
<dbReference type="PROSITE" id="PS00211">
    <property type="entry name" value="ABC_TRANSPORTER_1"/>
    <property type="match status" value="1"/>
</dbReference>
<dbReference type="RefSeq" id="WP_177502361.1">
    <property type="nucleotide sequence ID" value="NZ_JACSNR010000001.1"/>
</dbReference>
<accession>A0ABS2GJN8</accession>
<keyword evidence="1" id="KW-0813">Transport</keyword>
<proteinExistence type="predicted"/>
<dbReference type="SMART" id="SM00382">
    <property type="entry name" value="AAA"/>
    <property type="match status" value="1"/>
</dbReference>
<reference evidence="5 6" key="1">
    <citation type="journal article" date="2021" name="Sci. Rep.">
        <title>The distribution of antibiotic resistance genes in chicken gut microbiota commensals.</title>
        <authorList>
            <person name="Juricova H."/>
            <person name="Matiasovicova J."/>
            <person name="Kubasova T."/>
            <person name="Cejkova D."/>
            <person name="Rychlik I."/>
        </authorList>
    </citation>
    <scope>NUCLEOTIDE SEQUENCE [LARGE SCALE GENOMIC DNA]</scope>
    <source>
        <strain evidence="5 6">An564</strain>
    </source>
</reference>
<dbReference type="InterPro" id="IPR027417">
    <property type="entry name" value="P-loop_NTPase"/>
</dbReference>
<dbReference type="InterPro" id="IPR050166">
    <property type="entry name" value="ABC_transporter_ATP-bind"/>
</dbReference>
<keyword evidence="3 5" id="KW-0067">ATP-binding</keyword>
<keyword evidence="6" id="KW-1185">Reference proteome</keyword>
<dbReference type="Proteomes" id="UP000724149">
    <property type="component" value="Unassembled WGS sequence"/>
</dbReference>
<evidence type="ECO:0000259" key="4">
    <source>
        <dbReference type="PROSITE" id="PS50893"/>
    </source>
</evidence>
<evidence type="ECO:0000256" key="3">
    <source>
        <dbReference type="ARBA" id="ARBA00022840"/>
    </source>
</evidence>
<organism evidence="5 6">
    <name type="scientific">Hydrogenoanaerobacterium saccharovorans</name>
    <dbReference type="NCBI Taxonomy" id="474960"/>
    <lineage>
        <taxon>Bacteria</taxon>
        <taxon>Bacillati</taxon>
        <taxon>Bacillota</taxon>
        <taxon>Clostridia</taxon>
        <taxon>Eubacteriales</taxon>
        <taxon>Oscillospiraceae</taxon>
        <taxon>Hydrogenoanaerobacterium</taxon>
    </lineage>
</organism>
<dbReference type="Pfam" id="PF00005">
    <property type="entry name" value="ABC_tran"/>
    <property type="match status" value="1"/>
</dbReference>
<dbReference type="InterPro" id="IPR003439">
    <property type="entry name" value="ABC_transporter-like_ATP-bd"/>
</dbReference>
<evidence type="ECO:0000256" key="2">
    <source>
        <dbReference type="ARBA" id="ARBA00022741"/>
    </source>
</evidence>
<feature type="domain" description="ABC transporter" evidence="4">
    <location>
        <begin position="5"/>
        <end position="236"/>
    </location>
</feature>
<evidence type="ECO:0000313" key="5">
    <source>
        <dbReference type="EMBL" id="MBM6922343.1"/>
    </source>
</evidence>
<gene>
    <name evidence="5" type="ORF">H9X81_01365</name>
</gene>
<name>A0ABS2GJN8_9FIRM</name>
<dbReference type="InterPro" id="IPR017871">
    <property type="entry name" value="ABC_transporter-like_CS"/>
</dbReference>